<feature type="compositionally biased region" description="Polar residues" evidence="1">
    <location>
        <begin position="20"/>
        <end position="46"/>
    </location>
</feature>
<sequence>MLHSSTENYRKTALTDPETEQLNLHATSATSQRPVVQDSSSAQISSGKGDFSQYKAAGVCFYALHPSTQLIHVLMIKEEKTKRVLQSHEGSDNPNDDKLDHKRQGLDRVMSHEPDEQGVGGISMKNTGDPGISVKNTMDPGDLIGDHHPGSSVEASSSLHTGSDRSEILHTELKGDSLHTGSDRSEILHTELKGDSLHTGSDRSEILHTELKGDSLHTGSDRSEILHTELKGDESMVGIEYWNFLGGKRDEQGRYGVREQHPAVTAAREVEEESHSLLNRQIVENMICLQGHSHWWQPGRYLLYFCQLDDAWELPVKFEGLVKAGKIHPEATGVKHMVWMPLAQVGYLLARKSPLHHKKELKILTNAIVRSKEAGHRHSLNDKADSGVGLHFCAYHVLKSGAFNRLESLNSKQDMGLQDMRQNVECGHRTVVQRSSAPYELVAQQGRTQSGPQSHPPISADVTANTTSYFNIHTKCDSRETMIWRRRSPPAPLPSHDQVHGDLANECKKSVLKQVISNHVVKEVKDKVVPKATEEQGGINVACLLSNLSVRDKL</sequence>
<dbReference type="InterPro" id="IPR015797">
    <property type="entry name" value="NUDIX_hydrolase-like_dom_sf"/>
</dbReference>
<evidence type="ECO:0008006" key="4">
    <source>
        <dbReference type="Google" id="ProtNLM"/>
    </source>
</evidence>
<dbReference type="AlphaFoldDB" id="A0A250X1J5"/>
<feature type="region of interest" description="Disordered" evidence="1">
    <location>
        <begin position="141"/>
        <end position="164"/>
    </location>
</feature>
<dbReference type="Proteomes" id="UP000232323">
    <property type="component" value="Unassembled WGS sequence"/>
</dbReference>
<gene>
    <name evidence="2" type="ORF">CEUSTIGMA_g4209.t1</name>
</gene>
<dbReference type="SUPFAM" id="SSF55811">
    <property type="entry name" value="Nudix"/>
    <property type="match status" value="1"/>
</dbReference>
<evidence type="ECO:0000256" key="1">
    <source>
        <dbReference type="SAM" id="MobiDB-lite"/>
    </source>
</evidence>
<accession>A0A250X1J5</accession>
<comment type="caution">
    <text evidence="2">The sequence shown here is derived from an EMBL/GenBank/DDBJ whole genome shotgun (WGS) entry which is preliminary data.</text>
</comment>
<keyword evidence="3" id="KW-1185">Reference proteome</keyword>
<protein>
    <recommendedName>
        <fullName evidence="4">Nudix hydrolase domain-containing protein</fullName>
    </recommendedName>
</protein>
<proteinExistence type="predicted"/>
<organism evidence="2 3">
    <name type="scientific">Chlamydomonas eustigma</name>
    <dbReference type="NCBI Taxonomy" id="1157962"/>
    <lineage>
        <taxon>Eukaryota</taxon>
        <taxon>Viridiplantae</taxon>
        <taxon>Chlorophyta</taxon>
        <taxon>core chlorophytes</taxon>
        <taxon>Chlorophyceae</taxon>
        <taxon>CS clade</taxon>
        <taxon>Chlamydomonadales</taxon>
        <taxon>Chlamydomonadaceae</taxon>
        <taxon>Chlamydomonas</taxon>
    </lineage>
</organism>
<name>A0A250X1J5_9CHLO</name>
<reference evidence="2 3" key="1">
    <citation type="submission" date="2017-08" db="EMBL/GenBank/DDBJ databases">
        <title>Acidophilic green algal genome provides insights into adaptation to an acidic environment.</title>
        <authorList>
            <person name="Hirooka S."/>
            <person name="Hirose Y."/>
            <person name="Kanesaki Y."/>
            <person name="Higuchi S."/>
            <person name="Fujiwara T."/>
            <person name="Onuma R."/>
            <person name="Era A."/>
            <person name="Ohbayashi R."/>
            <person name="Uzuka A."/>
            <person name="Nozaki H."/>
            <person name="Yoshikawa H."/>
            <person name="Miyagishima S.Y."/>
        </authorList>
    </citation>
    <scope>NUCLEOTIDE SEQUENCE [LARGE SCALE GENOMIC DNA]</scope>
    <source>
        <strain evidence="2 3">NIES-2499</strain>
    </source>
</reference>
<dbReference type="EMBL" id="BEGY01000019">
    <property type="protein sequence ID" value="GAX76762.1"/>
    <property type="molecule type" value="Genomic_DNA"/>
</dbReference>
<feature type="region of interest" description="Disordered" evidence="1">
    <location>
        <begin position="1"/>
        <end position="46"/>
    </location>
</feature>
<evidence type="ECO:0000313" key="2">
    <source>
        <dbReference type="EMBL" id="GAX76762.1"/>
    </source>
</evidence>
<evidence type="ECO:0000313" key="3">
    <source>
        <dbReference type="Proteomes" id="UP000232323"/>
    </source>
</evidence>